<accession>A0A2U2DGN1</accession>
<name>A0A2U2DGN1_9HYPH</name>
<proteinExistence type="predicted"/>
<dbReference type="RefSeq" id="WP_109462128.1">
    <property type="nucleotide sequence ID" value="NZ_QFBC01000026.1"/>
</dbReference>
<sequence length="97" mass="9903">MTTPAQIRAARAMLGLTIGEVAAITGLSEASVEEAERPGGSGDPAVLRILTDALEGRGVLFLSAGDEEGGGPGIRLKRPPHADDGTRPENLNAANDD</sequence>
<keyword evidence="3" id="KW-0238">DNA-binding</keyword>
<comment type="caution">
    <text evidence="3">The sequence shown here is derived from an EMBL/GenBank/DDBJ whole genome shotgun (WGS) entry which is preliminary data.</text>
</comment>
<protein>
    <submittedName>
        <fullName evidence="3">DNA-binding protein</fullName>
    </submittedName>
</protein>
<dbReference type="Proteomes" id="UP000245252">
    <property type="component" value="Unassembled WGS sequence"/>
</dbReference>
<dbReference type="EMBL" id="QFBC01000026">
    <property type="protein sequence ID" value="PWE52401.1"/>
    <property type="molecule type" value="Genomic_DNA"/>
</dbReference>
<keyword evidence="4" id="KW-1185">Reference proteome</keyword>
<dbReference type="SUPFAM" id="SSF47413">
    <property type="entry name" value="lambda repressor-like DNA-binding domains"/>
    <property type="match status" value="1"/>
</dbReference>
<dbReference type="Gene3D" id="1.10.260.40">
    <property type="entry name" value="lambda repressor-like DNA-binding domains"/>
    <property type="match status" value="1"/>
</dbReference>
<dbReference type="InterPro" id="IPR001387">
    <property type="entry name" value="Cro/C1-type_HTH"/>
</dbReference>
<dbReference type="SMART" id="SM00530">
    <property type="entry name" value="HTH_XRE"/>
    <property type="match status" value="1"/>
</dbReference>
<dbReference type="InterPro" id="IPR010982">
    <property type="entry name" value="Lambda_DNA-bd_dom_sf"/>
</dbReference>
<feature type="region of interest" description="Disordered" evidence="1">
    <location>
        <begin position="63"/>
        <end position="97"/>
    </location>
</feature>
<dbReference type="GO" id="GO:0003677">
    <property type="term" value="F:DNA binding"/>
    <property type="evidence" value="ECO:0007669"/>
    <property type="project" value="UniProtKB-KW"/>
</dbReference>
<dbReference type="AlphaFoldDB" id="A0A2U2DGN1"/>
<evidence type="ECO:0000256" key="1">
    <source>
        <dbReference type="SAM" id="MobiDB-lite"/>
    </source>
</evidence>
<reference evidence="3 4" key="1">
    <citation type="submission" date="2018-05" db="EMBL/GenBank/DDBJ databases">
        <title>The draft genome of strain NS-104.</title>
        <authorList>
            <person name="Hang P."/>
            <person name="Jiang J."/>
        </authorList>
    </citation>
    <scope>NUCLEOTIDE SEQUENCE [LARGE SCALE GENOMIC DNA]</scope>
    <source>
        <strain evidence="3 4">NS-104</strain>
    </source>
</reference>
<feature type="domain" description="HTH cro/C1-type" evidence="2">
    <location>
        <begin position="6"/>
        <end position="61"/>
    </location>
</feature>
<evidence type="ECO:0000313" key="4">
    <source>
        <dbReference type="Proteomes" id="UP000245252"/>
    </source>
</evidence>
<evidence type="ECO:0000313" key="3">
    <source>
        <dbReference type="EMBL" id="PWE52401.1"/>
    </source>
</evidence>
<dbReference type="CDD" id="cd00093">
    <property type="entry name" value="HTH_XRE"/>
    <property type="match status" value="1"/>
</dbReference>
<evidence type="ECO:0000259" key="2">
    <source>
        <dbReference type="SMART" id="SM00530"/>
    </source>
</evidence>
<gene>
    <name evidence="3" type="ORF">DEM27_31115</name>
</gene>
<organism evidence="3 4">
    <name type="scientific">Metarhizobium album</name>
    <dbReference type="NCBI Taxonomy" id="2182425"/>
    <lineage>
        <taxon>Bacteria</taxon>
        <taxon>Pseudomonadati</taxon>
        <taxon>Pseudomonadota</taxon>
        <taxon>Alphaproteobacteria</taxon>
        <taxon>Hyphomicrobiales</taxon>
        <taxon>Rhizobiaceae</taxon>
        <taxon>Metarhizobium</taxon>
    </lineage>
</organism>
<dbReference type="OrthoDB" id="7206663at2"/>